<keyword evidence="2" id="KW-1185">Reference proteome</keyword>
<sequence length="273" mass="31357">MQLPQELRDQIYSIVFFSTRFASGQRNITSITSQRILPAPNGLALLRTCRRVYSEIGRNWLGQVLFHFEKPVWMLDKLANLDRETLSSIRYMRVVGDPVMLCRDEDDVSYRLSATLKLLPGLKLDRLTVLGTRGDKISYQTLDWLIKHSDGWKELYYISHTSMPLAYSTSRGLDFDDYLRRPQPADWQRILEARDGADSGASVKIYRSTDPDRPCSVMHTATGTEFKQSLPPGVDAAMYGRMEDSHLMSPDERRKEVLVVVKRGRGVDYEEKT</sequence>
<proteinExistence type="predicted"/>
<dbReference type="RefSeq" id="XP_064668521.1">
    <property type="nucleotide sequence ID" value="XM_064812706.1"/>
</dbReference>
<dbReference type="EMBL" id="MU853348">
    <property type="protein sequence ID" value="KAK4110951.1"/>
    <property type="molecule type" value="Genomic_DNA"/>
</dbReference>
<dbReference type="GeneID" id="89936831"/>
<name>A0AAN6TAW2_9PEZI</name>
<feature type="non-terminal residue" evidence="1">
    <location>
        <position position="273"/>
    </location>
</feature>
<dbReference type="Proteomes" id="UP001302812">
    <property type="component" value="Unassembled WGS sequence"/>
</dbReference>
<reference evidence="1" key="1">
    <citation type="journal article" date="2023" name="Mol. Phylogenet. Evol.">
        <title>Genome-scale phylogeny and comparative genomics of the fungal order Sordariales.</title>
        <authorList>
            <person name="Hensen N."/>
            <person name="Bonometti L."/>
            <person name="Westerberg I."/>
            <person name="Brannstrom I.O."/>
            <person name="Guillou S."/>
            <person name="Cros-Aarteil S."/>
            <person name="Calhoun S."/>
            <person name="Haridas S."/>
            <person name="Kuo A."/>
            <person name="Mondo S."/>
            <person name="Pangilinan J."/>
            <person name="Riley R."/>
            <person name="LaButti K."/>
            <person name="Andreopoulos B."/>
            <person name="Lipzen A."/>
            <person name="Chen C."/>
            <person name="Yan M."/>
            <person name="Daum C."/>
            <person name="Ng V."/>
            <person name="Clum A."/>
            <person name="Steindorff A."/>
            <person name="Ohm R.A."/>
            <person name="Martin F."/>
            <person name="Silar P."/>
            <person name="Natvig D.O."/>
            <person name="Lalanne C."/>
            <person name="Gautier V."/>
            <person name="Ament-Velasquez S.L."/>
            <person name="Kruys A."/>
            <person name="Hutchinson M.I."/>
            <person name="Powell A.J."/>
            <person name="Barry K."/>
            <person name="Miller A.N."/>
            <person name="Grigoriev I.V."/>
            <person name="Debuchy R."/>
            <person name="Gladieux P."/>
            <person name="Hiltunen Thoren M."/>
            <person name="Johannesson H."/>
        </authorList>
    </citation>
    <scope>NUCLEOTIDE SEQUENCE</scope>
    <source>
        <strain evidence="1">CBS 508.74</strain>
    </source>
</reference>
<evidence type="ECO:0000313" key="2">
    <source>
        <dbReference type="Proteomes" id="UP001302812"/>
    </source>
</evidence>
<reference evidence="1" key="2">
    <citation type="submission" date="2023-05" db="EMBL/GenBank/DDBJ databases">
        <authorList>
            <consortium name="Lawrence Berkeley National Laboratory"/>
            <person name="Steindorff A."/>
            <person name="Hensen N."/>
            <person name="Bonometti L."/>
            <person name="Westerberg I."/>
            <person name="Brannstrom I.O."/>
            <person name="Guillou S."/>
            <person name="Cros-Aarteil S."/>
            <person name="Calhoun S."/>
            <person name="Haridas S."/>
            <person name="Kuo A."/>
            <person name="Mondo S."/>
            <person name="Pangilinan J."/>
            <person name="Riley R."/>
            <person name="Labutti K."/>
            <person name="Andreopoulos B."/>
            <person name="Lipzen A."/>
            <person name="Chen C."/>
            <person name="Yanf M."/>
            <person name="Daum C."/>
            <person name="Ng V."/>
            <person name="Clum A."/>
            <person name="Ohm R."/>
            <person name="Martin F."/>
            <person name="Silar P."/>
            <person name="Natvig D."/>
            <person name="Lalanne C."/>
            <person name="Gautier V."/>
            <person name="Ament-Velasquez S.L."/>
            <person name="Kruys A."/>
            <person name="Hutchinson M.I."/>
            <person name="Powell A.J."/>
            <person name="Barry K."/>
            <person name="Miller A.N."/>
            <person name="Grigoriev I.V."/>
            <person name="Debuchy R."/>
            <person name="Gladieux P."/>
            <person name="Thoren M.H."/>
            <person name="Johannesson H."/>
        </authorList>
    </citation>
    <scope>NUCLEOTIDE SEQUENCE</scope>
    <source>
        <strain evidence="1">CBS 508.74</strain>
    </source>
</reference>
<protein>
    <submittedName>
        <fullName evidence="1">Uncharacterized protein</fullName>
    </submittedName>
</protein>
<gene>
    <name evidence="1" type="ORF">N656DRAFT_735016</name>
</gene>
<organism evidence="1 2">
    <name type="scientific">Canariomyces notabilis</name>
    <dbReference type="NCBI Taxonomy" id="2074819"/>
    <lineage>
        <taxon>Eukaryota</taxon>
        <taxon>Fungi</taxon>
        <taxon>Dikarya</taxon>
        <taxon>Ascomycota</taxon>
        <taxon>Pezizomycotina</taxon>
        <taxon>Sordariomycetes</taxon>
        <taxon>Sordariomycetidae</taxon>
        <taxon>Sordariales</taxon>
        <taxon>Chaetomiaceae</taxon>
        <taxon>Canariomyces</taxon>
    </lineage>
</organism>
<accession>A0AAN6TAW2</accession>
<comment type="caution">
    <text evidence="1">The sequence shown here is derived from an EMBL/GenBank/DDBJ whole genome shotgun (WGS) entry which is preliminary data.</text>
</comment>
<evidence type="ECO:0000313" key="1">
    <source>
        <dbReference type="EMBL" id="KAK4110951.1"/>
    </source>
</evidence>
<dbReference type="AlphaFoldDB" id="A0AAN6TAW2"/>